<evidence type="ECO:0000256" key="12">
    <source>
        <dbReference type="ARBA" id="ARBA00023136"/>
    </source>
</evidence>
<keyword evidence="7" id="KW-0479">Metal-binding</keyword>
<dbReference type="AlphaFoldDB" id="A0A026WWA0"/>
<dbReference type="InterPro" id="IPR024571">
    <property type="entry name" value="ERAP1-like_C_dom"/>
</dbReference>
<accession>A0A026WWA0</accession>
<dbReference type="GO" id="GO:0005886">
    <property type="term" value="C:plasma membrane"/>
    <property type="evidence" value="ECO:0007669"/>
    <property type="project" value="UniProtKB-SubCell"/>
</dbReference>
<dbReference type="SUPFAM" id="SSF63737">
    <property type="entry name" value="Leukotriene A4 hydrolase N-terminal domain"/>
    <property type="match status" value="1"/>
</dbReference>
<keyword evidence="14" id="KW-0449">Lipoprotein</keyword>
<keyword evidence="9" id="KW-0378">Hydrolase</keyword>
<evidence type="ECO:0000256" key="9">
    <source>
        <dbReference type="ARBA" id="ARBA00022801"/>
    </source>
</evidence>
<dbReference type="GO" id="GO:0006508">
    <property type="term" value="P:proteolysis"/>
    <property type="evidence" value="ECO:0007669"/>
    <property type="project" value="UniProtKB-KW"/>
</dbReference>
<dbReference type="FunFam" id="2.60.40.1910:FF:000008">
    <property type="entry name" value="Aminopeptidase"/>
    <property type="match status" value="1"/>
</dbReference>
<comment type="similarity">
    <text evidence="3">Belongs to the peptidase M1 family.</text>
</comment>
<keyword evidence="4" id="KW-1003">Cell membrane</keyword>
<comment type="subcellular location">
    <subcellularLocation>
        <location evidence="2">Cell membrane</location>
        <topology evidence="2">Lipid-anchor</topology>
        <topology evidence="2">GPI-anchor</topology>
    </subcellularLocation>
</comment>
<keyword evidence="12" id="KW-0472">Membrane</keyword>
<dbReference type="OMA" id="NASHTEY"/>
<dbReference type="InterPro" id="IPR050344">
    <property type="entry name" value="Peptidase_M1_aminopeptidases"/>
</dbReference>
<dbReference type="GO" id="GO:0008270">
    <property type="term" value="F:zinc ion binding"/>
    <property type="evidence" value="ECO:0007669"/>
    <property type="project" value="InterPro"/>
</dbReference>
<keyword evidence="18" id="KW-0031">Aminopeptidase</keyword>
<evidence type="ECO:0000256" key="14">
    <source>
        <dbReference type="ARBA" id="ARBA00023288"/>
    </source>
</evidence>
<evidence type="ECO:0000313" key="19">
    <source>
        <dbReference type="Proteomes" id="UP000053097"/>
    </source>
</evidence>
<proteinExistence type="inferred from homology"/>
<evidence type="ECO:0000256" key="5">
    <source>
        <dbReference type="ARBA" id="ARBA00022622"/>
    </source>
</evidence>
<dbReference type="GO" id="GO:0098552">
    <property type="term" value="C:side of membrane"/>
    <property type="evidence" value="ECO:0007669"/>
    <property type="project" value="UniProtKB-KW"/>
</dbReference>
<protein>
    <submittedName>
        <fullName evidence="18">Aminopeptidase N</fullName>
    </submittedName>
</protein>
<dbReference type="PANTHER" id="PTHR11533:SF301">
    <property type="entry name" value="AMINOPEPTIDASE"/>
    <property type="match status" value="1"/>
</dbReference>
<dbReference type="Pfam" id="PF11838">
    <property type="entry name" value="ERAP1_C"/>
    <property type="match status" value="1"/>
</dbReference>
<comment type="cofactor">
    <cofactor evidence="1">
        <name>Zn(2+)</name>
        <dbReference type="ChEBI" id="CHEBI:29105"/>
    </cofactor>
</comment>
<dbReference type="GO" id="GO:0042277">
    <property type="term" value="F:peptide binding"/>
    <property type="evidence" value="ECO:0007669"/>
    <property type="project" value="TreeGrafter"/>
</dbReference>
<dbReference type="GO" id="GO:0043171">
    <property type="term" value="P:peptide catabolic process"/>
    <property type="evidence" value="ECO:0007669"/>
    <property type="project" value="TreeGrafter"/>
</dbReference>
<dbReference type="InterPro" id="IPR042097">
    <property type="entry name" value="Aminopeptidase_N-like_N_sf"/>
</dbReference>
<evidence type="ECO:0000256" key="11">
    <source>
        <dbReference type="ARBA" id="ARBA00023049"/>
    </source>
</evidence>
<dbReference type="GO" id="GO:0070006">
    <property type="term" value="F:metalloaminopeptidase activity"/>
    <property type="evidence" value="ECO:0007669"/>
    <property type="project" value="TreeGrafter"/>
</dbReference>
<dbReference type="InterPro" id="IPR027268">
    <property type="entry name" value="Peptidase_M4/M1_CTD_sf"/>
</dbReference>
<dbReference type="GO" id="GO:0005737">
    <property type="term" value="C:cytoplasm"/>
    <property type="evidence" value="ECO:0007669"/>
    <property type="project" value="TreeGrafter"/>
</dbReference>
<dbReference type="EMBL" id="KK107106">
    <property type="protein sequence ID" value="EZA59414.1"/>
    <property type="molecule type" value="Genomic_DNA"/>
</dbReference>
<evidence type="ECO:0000256" key="8">
    <source>
        <dbReference type="ARBA" id="ARBA00022729"/>
    </source>
</evidence>
<keyword evidence="19" id="KW-1185">Reference proteome</keyword>
<dbReference type="SUPFAM" id="SSF55486">
    <property type="entry name" value="Metalloproteases ('zincins'), catalytic domain"/>
    <property type="match status" value="1"/>
</dbReference>
<evidence type="ECO:0000259" key="15">
    <source>
        <dbReference type="Pfam" id="PF01433"/>
    </source>
</evidence>
<dbReference type="Gene3D" id="1.25.50.20">
    <property type="match status" value="1"/>
</dbReference>
<evidence type="ECO:0000256" key="6">
    <source>
        <dbReference type="ARBA" id="ARBA00022670"/>
    </source>
</evidence>
<dbReference type="Pfam" id="PF17900">
    <property type="entry name" value="Peptidase_M1_N"/>
    <property type="match status" value="1"/>
</dbReference>
<evidence type="ECO:0000256" key="3">
    <source>
        <dbReference type="ARBA" id="ARBA00010136"/>
    </source>
</evidence>
<dbReference type="PANTHER" id="PTHR11533">
    <property type="entry name" value="PROTEASE M1 ZINC METALLOPROTEASE"/>
    <property type="match status" value="1"/>
</dbReference>
<gene>
    <name evidence="18" type="ORF">X777_00450</name>
</gene>
<evidence type="ECO:0000256" key="7">
    <source>
        <dbReference type="ARBA" id="ARBA00022723"/>
    </source>
</evidence>
<evidence type="ECO:0000313" key="18">
    <source>
        <dbReference type="EMBL" id="EZA59414.1"/>
    </source>
</evidence>
<keyword evidence="6" id="KW-0645">Protease</keyword>
<dbReference type="Gene3D" id="1.10.390.10">
    <property type="entry name" value="Neutral Protease Domain 2"/>
    <property type="match status" value="1"/>
</dbReference>
<evidence type="ECO:0000259" key="16">
    <source>
        <dbReference type="Pfam" id="PF11838"/>
    </source>
</evidence>
<evidence type="ECO:0000256" key="4">
    <source>
        <dbReference type="ARBA" id="ARBA00022475"/>
    </source>
</evidence>
<dbReference type="Proteomes" id="UP000053097">
    <property type="component" value="Unassembled WGS sequence"/>
</dbReference>
<feature type="domain" description="ERAP1-like C-terminal" evidence="16">
    <location>
        <begin position="432"/>
        <end position="523"/>
    </location>
</feature>
<reference evidence="18 19" key="1">
    <citation type="journal article" date="2014" name="Curr. Biol.">
        <title>The genome of the clonal raider ant Cerapachys biroi.</title>
        <authorList>
            <person name="Oxley P.R."/>
            <person name="Ji L."/>
            <person name="Fetter-Pruneda I."/>
            <person name="McKenzie S.K."/>
            <person name="Li C."/>
            <person name="Hu H."/>
            <person name="Zhang G."/>
            <person name="Kronauer D.J."/>
        </authorList>
    </citation>
    <scope>NUCLEOTIDE SEQUENCE [LARGE SCALE GENOMIC DNA]</scope>
</reference>
<keyword evidence="8" id="KW-0732">Signal</keyword>
<evidence type="ECO:0000256" key="13">
    <source>
        <dbReference type="ARBA" id="ARBA00023180"/>
    </source>
</evidence>
<keyword evidence="11" id="KW-0482">Metalloprotease</keyword>
<dbReference type="InterPro" id="IPR014782">
    <property type="entry name" value="Peptidase_M1_dom"/>
</dbReference>
<dbReference type="Gene3D" id="2.60.40.1910">
    <property type="match status" value="1"/>
</dbReference>
<dbReference type="InterPro" id="IPR045357">
    <property type="entry name" value="Aminopeptidase_N-like_N"/>
</dbReference>
<evidence type="ECO:0000256" key="10">
    <source>
        <dbReference type="ARBA" id="ARBA00022833"/>
    </source>
</evidence>
<feature type="domain" description="Aminopeptidase N-like N-terminal" evidence="17">
    <location>
        <begin position="36"/>
        <end position="188"/>
    </location>
</feature>
<evidence type="ECO:0000259" key="17">
    <source>
        <dbReference type="Pfam" id="PF17900"/>
    </source>
</evidence>
<organism evidence="18 19">
    <name type="scientific">Ooceraea biroi</name>
    <name type="common">Clonal raider ant</name>
    <name type="synonym">Cerapachys biroi</name>
    <dbReference type="NCBI Taxonomy" id="2015173"/>
    <lineage>
        <taxon>Eukaryota</taxon>
        <taxon>Metazoa</taxon>
        <taxon>Ecdysozoa</taxon>
        <taxon>Arthropoda</taxon>
        <taxon>Hexapoda</taxon>
        <taxon>Insecta</taxon>
        <taxon>Pterygota</taxon>
        <taxon>Neoptera</taxon>
        <taxon>Endopterygota</taxon>
        <taxon>Hymenoptera</taxon>
        <taxon>Apocrita</taxon>
        <taxon>Aculeata</taxon>
        <taxon>Formicoidea</taxon>
        <taxon>Formicidae</taxon>
        <taxon>Dorylinae</taxon>
        <taxon>Ooceraea</taxon>
    </lineage>
</organism>
<evidence type="ECO:0000256" key="1">
    <source>
        <dbReference type="ARBA" id="ARBA00001947"/>
    </source>
</evidence>
<name>A0A026WWA0_OOCBI</name>
<keyword evidence="10" id="KW-0862">Zinc</keyword>
<sequence length="538" mass="63910">MWYNVYYCDTYIQGEHRSTENKSYQELGYRLSKDVVPLHYDITLDFISERLDILSGKCKIDVESLKSTSNIRLHSPDTIEESSIKLAMNGTTYKPINKTHSKEENVLDLYFEDQLSPGRYSLTIHYSKDIGDDKKEGDFFKIIFKPATRNRWLATNINSVEARKWFPCWDEPEFKTTFNFTFYHHRRFKIWPALPNASHTEYTSYSASCELHKVNEDNTILSRAPVENYVSFSKWRLLDLFVVQVQQDCLRLDTDSTMKPLLYEVQTSSEIKSLFSFPIYVKAPVILRMVQHIIGHEFQEIIKNYLKYYMMQVNKTNPKLGPDYLWSMMQVNKKNPKLSNHTHMKDIMETWITRNNHPIVHIRRNGSMLFIRQSEKEFYIDDKGNAQVLRHWLPITFTTWEQLDFNDTTPHHWITPENSTGISVRLTSKKGWIILNLQQTGYYRVKYDKKSLKLIAKYLKVKEYEKIHVLNRAQIIDDTYYFVKSGVIPYTTFQNLISYLHRERDYVAWYPMFQIFRDISSFLPVEKSVTLKVSHTFS</sequence>
<dbReference type="Gene3D" id="2.60.40.1730">
    <property type="entry name" value="tricorn interacting facor f3 domain"/>
    <property type="match status" value="1"/>
</dbReference>
<keyword evidence="5" id="KW-0336">GPI-anchor</keyword>
<keyword evidence="13" id="KW-0325">Glycoprotein</keyword>
<dbReference type="GO" id="GO:0005615">
    <property type="term" value="C:extracellular space"/>
    <property type="evidence" value="ECO:0007669"/>
    <property type="project" value="TreeGrafter"/>
</dbReference>
<dbReference type="Pfam" id="PF01433">
    <property type="entry name" value="Peptidase_M1"/>
    <property type="match status" value="1"/>
</dbReference>
<feature type="domain" description="Peptidase M1 membrane alanine aminopeptidase" evidence="15">
    <location>
        <begin position="232"/>
        <end position="351"/>
    </location>
</feature>
<dbReference type="OrthoDB" id="7554891at2759"/>
<evidence type="ECO:0000256" key="2">
    <source>
        <dbReference type="ARBA" id="ARBA00004609"/>
    </source>
</evidence>